<dbReference type="Proteomes" id="UP000315303">
    <property type="component" value="Unassembled WGS sequence"/>
</dbReference>
<dbReference type="OrthoDB" id="6226957at2"/>
<dbReference type="AlphaFoldDB" id="A0A502L5U7"/>
<dbReference type="GO" id="GO:0006260">
    <property type="term" value="P:DNA replication"/>
    <property type="evidence" value="ECO:0007669"/>
    <property type="project" value="InterPro"/>
</dbReference>
<dbReference type="GO" id="GO:0008408">
    <property type="term" value="F:3'-5' exonuclease activity"/>
    <property type="evidence" value="ECO:0007669"/>
    <property type="project" value="InterPro"/>
</dbReference>
<keyword evidence="2" id="KW-1185">Reference proteome</keyword>
<dbReference type="RefSeq" id="WP_140600955.1">
    <property type="nucleotide sequence ID" value="NZ_SAWY01000001.1"/>
</dbReference>
<organism evidence="1 2">
    <name type="scientific">Litorilituus lipolyticus</name>
    <dbReference type="NCBI Taxonomy" id="2491017"/>
    <lineage>
        <taxon>Bacteria</taxon>
        <taxon>Pseudomonadati</taxon>
        <taxon>Pseudomonadota</taxon>
        <taxon>Gammaproteobacteria</taxon>
        <taxon>Alteromonadales</taxon>
        <taxon>Colwelliaceae</taxon>
        <taxon>Litorilituus</taxon>
    </lineage>
</organism>
<dbReference type="InterPro" id="IPR004615">
    <property type="entry name" value="DNA_pol_III_psi"/>
</dbReference>
<dbReference type="Pfam" id="PF03603">
    <property type="entry name" value="DNA_III_psi"/>
    <property type="match status" value="1"/>
</dbReference>
<dbReference type="GO" id="GO:0003887">
    <property type="term" value="F:DNA-directed DNA polymerase activity"/>
    <property type="evidence" value="ECO:0007669"/>
    <property type="project" value="InterPro"/>
</dbReference>
<dbReference type="Gene3D" id="3.40.50.10220">
    <property type="entry name" value="DNA polymerase III, psi subunit"/>
    <property type="match status" value="1"/>
</dbReference>
<evidence type="ECO:0008006" key="3">
    <source>
        <dbReference type="Google" id="ProtNLM"/>
    </source>
</evidence>
<evidence type="ECO:0000313" key="2">
    <source>
        <dbReference type="Proteomes" id="UP000315303"/>
    </source>
</evidence>
<accession>A0A502L5U7</accession>
<comment type="caution">
    <text evidence="1">The sequence shown here is derived from an EMBL/GenBank/DDBJ whole genome shotgun (WGS) entry which is preliminary data.</text>
</comment>
<dbReference type="InterPro" id="IPR036654">
    <property type="entry name" value="DNA_pol_III_psi_sf"/>
</dbReference>
<name>A0A502L5U7_9GAMM</name>
<protein>
    <recommendedName>
        <fullName evidence="3">DNA polymerase III subunit psi</fullName>
    </recommendedName>
</protein>
<reference evidence="1 2" key="1">
    <citation type="submission" date="2019-01" db="EMBL/GenBank/DDBJ databases">
        <title>Litorilituus lipolytica sp. nov., isolated from intertidal sand of the Yellow Sea in China.</title>
        <authorList>
            <person name="Liu A."/>
        </authorList>
    </citation>
    <scope>NUCLEOTIDE SEQUENCE [LARGE SCALE GENOMIC DNA]</scope>
    <source>
        <strain evidence="1 2">RZ04</strain>
    </source>
</reference>
<sequence length="126" mass="14638">MSISQRQFDHLTEMGISLWQHRSHDNNSPEPSSSEQKFIQVKLDELSKQQFFSDLLLSIDVSVGEITEQVDHLDLGLFNWFFVDSSKQESPIQFQQNSLYTPALEQLSKRPELKKALWQTISTKLL</sequence>
<evidence type="ECO:0000313" key="1">
    <source>
        <dbReference type="EMBL" id="TPH19318.1"/>
    </source>
</evidence>
<proteinExistence type="predicted"/>
<gene>
    <name evidence="1" type="ORF">EPA86_00905</name>
</gene>
<dbReference type="EMBL" id="SAWY01000001">
    <property type="protein sequence ID" value="TPH19318.1"/>
    <property type="molecule type" value="Genomic_DNA"/>
</dbReference>
<dbReference type="SUPFAM" id="SSF102220">
    <property type="entry name" value="DNA polymerase III psi subunit"/>
    <property type="match status" value="1"/>
</dbReference>